<dbReference type="EMBL" id="VRTY01000062">
    <property type="protein sequence ID" value="TXK37329.1"/>
    <property type="molecule type" value="Genomic_DNA"/>
</dbReference>
<feature type="transmembrane region" description="Helical" evidence="5">
    <location>
        <begin position="226"/>
        <end position="245"/>
    </location>
</feature>
<dbReference type="RefSeq" id="WP_147922692.1">
    <property type="nucleotide sequence ID" value="NZ_VRTY01000062.1"/>
</dbReference>
<evidence type="ECO:0000313" key="7">
    <source>
        <dbReference type="EMBL" id="TXK37329.1"/>
    </source>
</evidence>
<dbReference type="AlphaFoldDB" id="A0A5C8JHU3"/>
<dbReference type="PANTHER" id="PTHR31310">
    <property type="match status" value="1"/>
</dbReference>
<proteinExistence type="predicted"/>
<sequence>MPATTTLVEEQKGITVKSVLVLAGMSVSYLLLSYVLVGFKTDQLVLVGLASVLFFLSPITRKLLIGFSSFIVFWVLFDYMKAFPNYWFNAVHIESLYNAEKAIFGIGSGTLRLTPNEYWLLHSHTFLDVMSGLFYLTWVPVPLGFAVFLFFRNRRQFVYFSLTFLLINLLGFVVYYLYPAAPPWYVQQFGFEFVAATPGNTAGLSRFDVFFGVEIFQGLYAKSSNVFAAMPSLHSSYPLLVLYYALKNRLGLLMKSVFSIITVGIWFAAVYSSHHYVVDVLAGIACASCGILLFNFLAGRPGATKKAVDKFVAVIS</sequence>
<gene>
    <name evidence="7" type="ORF">FVR03_15595</name>
</gene>
<comment type="subcellular location">
    <subcellularLocation>
        <location evidence="1">Membrane</location>
        <topology evidence="1">Multi-pass membrane protein</topology>
    </subcellularLocation>
</comment>
<dbReference type="InterPro" id="IPR026841">
    <property type="entry name" value="Aur1/Ipt1"/>
</dbReference>
<organism evidence="7 8">
    <name type="scientific">Pontibacter qinzhouensis</name>
    <dbReference type="NCBI Taxonomy" id="2603253"/>
    <lineage>
        <taxon>Bacteria</taxon>
        <taxon>Pseudomonadati</taxon>
        <taxon>Bacteroidota</taxon>
        <taxon>Cytophagia</taxon>
        <taxon>Cytophagales</taxon>
        <taxon>Hymenobacteraceae</taxon>
        <taxon>Pontibacter</taxon>
    </lineage>
</organism>
<accession>A0A5C8JHU3</accession>
<dbReference type="GO" id="GO:0016020">
    <property type="term" value="C:membrane"/>
    <property type="evidence" value="ECO:0007669"/>
    <property type="project" value="UniProtKB-SubCell"/>
</dbReference>
<feature type="transmembrane region" description="Helical" evidence="5">
    <location>
        <begin position="20"/>
        <end position="37"/>
    </location>
</feature>
<evidence type="ECO:0000256" key="1">
    <source>
        <dbReference type="ARBA" id="ARBA00004141"/>
    </source>
</evidence>
<feature type="transmembrane region" description="Helical" evidence="5">
    <location>
        <begin position="276"/>
        <end position="297"/>
    </location>
</feature>
<keyword evidence="4 5" id="KW-0472">Membrane</keyword>
<feature type="domain" description="Inositolphosphotransferase Aur1/Ipt1" evidence="6">
    <location>
        <begin position="120"/>
        <end position="292"/>
    </location>
</feature>
<keyword evidence="8" id="KW-1185">Reference proteome</keyword>
<feature type="transmembrane region" description="Helical" evidence="5">
    <location>
        <begin position="252"/>
        <end position="270"/>
    </location>
</feature>
<dbReference type="InterPro" id="IPR052185">
    <property type="entry name" value="IPC_Synthase-Related"/>
</dbReference>
<evidence type="ECO:0000256" key="5">
    <source>
        <dbReference type="SAM" id="Phobius"/>
    </source>
</evidence>
<name>A0A5C8JHU3_9BACT</name>
<protein>
    <submittedName>
        <fullName evidence="7">Inositol phosphorylceramide synthase</fullName>
    </submittedName>
</protein>
<feature type="transmembrane region" description="Helical" evidence="5">
    <location>
        <begin position="158"/>
        <end position="178"/>
    </location>
</feature>
<feature type="transmembrane region" description="Helical" evidence="5">
    <location>
        <begin position="44"/>
        <end position="77"/>
    </location>
</feature>
<evidence type="ECO:0000256" key="4">
    <source>
        <dbReference type="ARBA" id="ARBA00023136"/>
    </source>
</evidence>
<dbReference type="CDD" id="cd03386">
    <property type="entry name" value="PAP2_Aur1_like"/>
    <property type="match status" value="1"/>
</dbReference>
<evidence type="ECO:0000313" key="8">
    <source>
        <dbReference type="Proteomes" id="UP000321926"/>
    </source>
</evidence>
<evidence type="ECO:0000259" key="6">
    <source>
        <dbReference type="Pfam" id="PF14378"/>
    </source>
</evidence>
<comment type="caution">
    <text evidence="7">The sequence shown here is derived from an EMBL/GenBank/DDBJ whole genome shotgun (WGS) entry which is preliminary data.</text>
</comment>
<reference evidence="7 8" key="1">
    <citation type="submission" date="2019-08" db="EMBL/GenBank/DDBJ databases">
        <authorList>
            <person name="Shi S."/>
        </authorList>
    </citation>
    <scope>NUCLEOTIDE SEQUENCE [LARGE SCALE GENOMIC DNA]</scope>
    <source>
        <strain evidence="7 8">GY10130</strain>
    </source>
</reference>
<dbReference type="Proteomes" id="UP000321926">
    <property type="component" value="Unassembled WGS sequence"/>
</dbReference>
<dbReference type="Pfam" id="PF14378">
    <property type="entry name" value="PAP2_3"/>
    <property type="match status" value="1"/>
</dbReference>
<keyword evidence="2 5" id="KW-0812">Transmembrane</keyword>
<evidence type="ECO:0000256" key="3">
    <source>
        <dbReference type="ARBA" id="ARBA00022989"/>
    </source>
</evidence>
<dbReference type="PANTHER" id="PTHR31310:SF7">
    <property type="entry name" value="PA-PHOSPHATASE RELATED-FAMILY PROTEIN DDB_G0268928"/>
    <property type="match status" value="1"/>
</dbReference>
<keyword evidence="3 5" id="KW-1133">Transmembrane helix</keyword>
<dbReference type="OrthoDB" id="629685at2"/>
<evidence type="ECO:0000256" key="2">
    <source>
        <dbReference type="ARBA" id="ARBA00022692"/>
    </source>
</evidence>
<feature type="transmembrane region" description="Helical" evidence="5">
    <location>
        <begin position="132"/>
        <end position="151"/>
    </location>
</feature>